<dbReference type="InterPro" id="IPR045770">
    <property type="entry name" value="DUF6223"/>
</dbReference>
<dbReference type="Pfam" id="PF19733">
    <property type="entry name" value="DUF6223"/>
    <property type="match status" value="1"/>
</dbReference>
<proteinExistence type="predicted"/>
<protein>
    <submittedName>
        <fullName evidence="3">DUF6223 family protein</fullName>
    </submittedName>
</protein>
<feature type="transmembrane region" description="Helical" evidence="1">
    <location>
        <begin position="80"/>
        <end position="100"/>
    </location>
</feature>
<evidence type="ECO:0000313" key="4">
    <source>
        <dbReference type="Proteomes" id="UP001339911"/>
    </source>
</evidence>
<comment type="caution">
    <text evidence="3">The sequence shown here is derived from an EMBL/GenBank/DDBJ whole genome shotgun (WGS) entry which is preliminary data.</text>
</comment>
<evidence type="ECO:0000313" key="3">
    <source>
        <dbReference type="EMBL" id="MEE6311876.1"/>
    </source>
</evidence>
<evidence type="ECO:0000256" key="2">
    <source>
        <dbReference type="SAM" id="SignalP"/>
    </source>
</evidence>
<accession>A0ABU7SPJ0</accession>
<keyword evidence="1" id="KW-0472">Membrane</keyword>
<dbReference type="Proteomes" id="UP001339911">
    <property type="component" value="Unassembled WGS sequence"/>
</dbReference>
<keyword evidence="1" id="KW-1133">Transmembrane helix</keyword>
<feature type="transmembrane region" description="Helical" evidence="1">
    <location>
        <begin position="45"/>
        <end position="64"/>
    </location>
</feature>
<dbReference type="EMBL" id="JAZGQL010000038">
    <property type="protein sequence ID" value="MEE6311876.1"/>
    <property type="molecule type" value="Genomic_DNA"/>
</dbReference>
<keyword evidence="1" id="KW-0812">Transmembrane</keyword>
<feature type="transmembrane region" description="Helical" evidence="1">
    <location>
        <begin position="112"/>
        <end position="133"/>
    </location>
</feature>
<dbReference type="RefSeq" id="WP_331211758.1">
    <property type="nucleotide sequence ID" value="NZ_JAZGQL010000038.1"/>
</dbReference>
<evidence type="ECO:0000256" key="1">
    <source>
        <dbReference type="SAM" id="Phobius"/>
    </source>
</evidence>
<name>A0ABU7SPJ0_9ACTN</name>
<gene>
    <name evidence="3" type="ORF">V1634_34110</name>
</gene>
<feature type="chain" id="PRO_5045765933" evidence="2">
    <location>
        <begin position="22"/>
        <end position="140"/>
    </location>
</feature>
<keyword evidence="4" id="KW-1185">Reference proteome</keyword>
<organism evidence="3 4">
    <name type="scientific">Plantactinospora veratri</name>
    <dbReference type="NCBI Taxonomy" id="1436122"/>
    <lineage>
        <taxon>Bacteria</taxon>
        <taxon>Bacillati</taxon>
        <taxon>Actinomycetota</taxon>
        <taxon>Actinomycetes</taxon>
        <taxon>Micromonosporales</taxon>
        <taxon>Micromonosporaceae</taxon>
        <taxon>Plantactinospora</taxon>
    </lineage>
</organism>
<sequence>MSVRHLSAATTAALLAGVWHAAPAAAHVTGQPVAASVYTMSPGRIGSIVAGLLGLVGIVVGALARARSAGRVGTGNGRRGALTAIALGLVGALIGAVVVATSDGGLGTGNGLGGAIVALALGLTGMLLGGLTLNRARHTG</sequence>
<keyword evidence="2" id="KW-0732">Signal</keyword>
<feature type="signal peptide" evidence="2">
    <location>
        <begin position="1"/>
        <end position="21"/>
    </location>
</feature>
<reference evidence="3 4" key="1">
    <citation type="submission" date="2024-01" db="EMBL/GenBank/DDBJ databases">
        <title>Genome insights into Plantactinospora veratri sp. nov.</title>
        <authorList>
            <person name="Wang L."/>
        </authorList>
    </citation>
    <scope>NUCLEOTIDE SEQUENCE [LARGE SCALE GENOMIC DNA]</scope>
    <source>
        <strain evidence="3 4">NEAU-FHS4</strain>
    </source>
</reference>